<dbReference type="OrthoDB" id="412814at2759"/>
<accession>J4GHU4</accession>
<evidence type="ECO:0000313" key="7">
    <source>
        <dbReference type="EMBL" id="CCM06358.1"/>
    </source>
</evidence>
<dbReference type="PROSITE" id="PS00631">
    <property type="entry name" value="CYTOSOL_AP"/>
    <property type="match status" value="1"/>
</dbReference>
<evidence type="ECO:0000256" key="4">
    <source>
        <dbReference type="ARBA" id="ARBA00022801"/>
    </source>
</evidence>
<protein>
    <recommendedName>
        <fullName evidence="6">Cytosol aminopeptidase domain-containing protein</fullName>
    </recommendedName>
</protein>
<sequence>MLSRPSSRLLSRSLTLPHRRALGSTSPLSAVYLLPLDPQAPAANGQALADVDTARLWSAAPRAEKPAKAGTTHLFYATPTAEDVTALASLGGCFASTAGDERRELVRKAVGSAVKQVSALGEGVHGQTVHVDASADPHAAAVAAHLALYEFTLKTDPPSPFNPRLTQPLPDKLAFEPLAQSEAWNAGVVYAMSQNLARTLSEMPGNMMTPTIFAERIKSEFAGIPNVNVIVRDAAWAAEQNMNTFLSVAKGSSEPAKFLEMQDVRPILFVGKGITFDSGGISIKPSAGMKLMRGDMGGAAAVCSAALAIAQLRLPVNLKVVAPLSENLPGPSAMKPGDVVYAMNGKSVEIDNTDAEGRLVLADALYYGTSVFQPHTVVDVATLTGAMHVALGEVFTGVFTVRAPPPLQPARPAAETRAAPRRTRTASGTRWTAPARASTTRSGGCR</sequence>
<dbReference type="STRING" id="599839.J4GHU4"/>
<dbReference type="PRINTS" id="PR00481">
    <property type="entry name" value="LAMNOPPTDASE"/>
</dbReference>
<dbReference type="PANTHER" id="PTHR11963:SF23">
    <property type="entry name" value="CYTOSOL AMINOPEPTIDASE"/>
    <property type="match status" value="1"/>
</dbReference>
<dbReference type="Proteomes" id="UP000006352">
    <property type="component" value="Unassembled WGS sequence"/>
</dbReference>
<dbReference type="CDD" id="cd00433">
    <property type="entry name" value="Peptidase_M17"/>
    <property type="match status" value="1"/>
</dbReference>
<dbReference type="Gene3D" id="3.40.630.10">
    <property type="entry name" value="Zn peptidases"/>
    <property type="match status" value="1"/>
</dbReference>
<keyword evidence="2" id="KW-0031">Aminopeptidase</keyword>
<dbReference type="GeneID" id="24101258"/>
<keyword evidence="4" id="KW-0378">Hydrolase</keyword>
<proteinExistence type="inferred from homology"/>
<dbReference type="RefSeq" id="XP_012185641.1">
    <property type="nucleotide sequence ID" value="XM_012330251.1"/>
</dbReference>
<name>J4GHU4_9APHY</name>
<evidence type="ECO:0000256" key="2">
    <source>
        <dbReference type="ARBA" id="ARBA00022438"/>
    </source>
</evidence>
<dbReference type="SUPFAM" id="SSF53187">
    <property type="entry name" value="Zn-dependent exopeptidases"/>
    <property type="match status" value="1"/>
</dbReference>
<feature type="domain" description="Cytosol aminopeptidase" evidence="6">
    <location>
        <begin position="352"/>
        <end position="359"/>
    </location>
</feature>
<feature type="compositionally biased region" description="Polar residues" evidence="5">
    <location>
        <begin position="437"/>
        <end position="446"/>
    </location>
</feature>
<evidence type="ECO:0000256" key="3">
    <source>
        <dbReference type="ARBA" id="ARBA00022670"/>
    </source>
</evidence>
<keyword evidence="8" id="KW-1185">Reference proteome</keyword>
<dbReference type="FunCoup" id="J4GHU4">
    <property type="interactions" value="362"/>
</dbReference>
<dbReference type="Gene3D" id="3.40.220.10">
    <property type="entry name" value="Leucine Aminopeptidase, subunit E, domain 1"/>
    <property type="match status" value="1"/>
</dbReference>
<dbReference type="GO" id="GO:0070006">
    <property type="term" value="F:metalloaminopeptidase activity"/>
    <property type="evidence" value="ECO:0007669"/>
    <property type="project" value="InterPro"/>
</dbReference>
<evidence type="ECO:0000256" key="5">
    <source>
        <dbReference type="SAM" id="MobiDB-lite"/>
    </source>
</evidence>
<feature type="region of interest" description="Disordered" evidence="5">
    <location>
        <begin position="405"/>
        <end position="446"/>
    </location>
</feature>
<dbReference type="InParanoid" id="J4GHU4"/>
<organism evidence="7 8">
    <name type="scientific">Fibroporia radiculosa</name>
    <dbReference type="NCBI Taxonomy" id="599839"/>
    <lineage>
        <taxon>Eukaryota</taxon>
        <taxon>Fungi</taxon>
        <taxon>Dikarya</taxon>
        <taxon>Basidiomycota</taxon>
        <taxon>Agaricomycotina</taxon>
        <taxon>Agaricomycetes</taxon>
        <taxon>Polyporales</taxon>
        <taxon>Fibroporiaceae</taxon>
        <taxon>Fibroporia</taxon>
    </lineage>
</organism>
<dbReference type="EMBL" id="HE797303">
    <property type="protein sequence ID" value="CCM06358.1"/>
    <property type="molecule type" value="Genomic_DNA"/>
</dbReference>
<dbReference type="AlphaFoldDB" id="J4GHU4"/>
<keyword evidence="3" id="KW-0645">Protease</keyword>
<evidence type="ECO:0000313" key="8">
    <source>
        <dbReference type="Proteomes" id="UP000006352"/>
    </source>
</evidence>
<dbReference type="InterPro" id="IPR011356">
    <property type="entry name" value="Leucine_aapep/pepB"/>
</dbReference>
<dbReference type="InterPro" id="IPR043472">
    <property type="entry name" value="Macro_dom-like"/>
</dbReference>
<dbReference type="GO" id="GO:0005737">
    <property type="term" value="C:cytoplasm"/>
    <property type="evidence" value="ECO:0007669"/>
    <property type="project" value="InterPro"/>
</dbReference>
<dbReference type="GO" id="GO:0006508">
    <property type="term" value="P:proteolysis"/>
    <property type="evidence" value="ECO:0007669"/>
    <property type="project" value="UniProtKB-KW"/>
</dbReference>
<dbReference type="InterPro" id="IPR000819">
    <property type="entry name" value="Peptidase_M17_C"/>
</dbReference>
<dbReference type="PANTHER" id="PTHR11963">
    <property type="entry name" value="LEUCINE AMINOPEPTIDASE-RELATED"/>
    <property type="match status" value="1"/>
</dbReference>
<comment type="similarity">
    <text evidence="1">Belongs to the peptidase M17 family.</text>
</comment>
<dbReference type="HOGENOM" id="CLU_013734_1_2_1"/>
<dbReference type="Pfam" id="PF00883">
    <property type="entry name" value="Peptidase_M17"/>
    <property type="match status" value="1"/>
</dbReference>
<reference evidence="7 8" key="1">
    <citation type="journal article" date="2012" name="Appl. Environ. Microbiol.">
        <title>Short-read sequencing for genomic analysis of the brown rot fungus Fibroporia radiculosa.</title>
        <authorList>
            <person name="Tang J.D."/>
            <person name="Perkins A.D."/>
            <person name="Sonstegard T.S."/>
            <person name="Schroeder S.G."/>
            <person name="Burgess S.C."/>
            <person name="Diehl S.V."/>
        </authorList>
    </citation>
    <scope>NUCLEOTIDE SEQUENCE [LARGE SCALE GENOMIC DNA]</scope>
    <source>
        <strain evidence="7 8">TFFH 294</strain>
    </source>
</reference>
<gene>
    <name evidence="7" type="ORF">FIBRA_08615</name>
</gene>
<dbReference type="SUPFAM" id="SSF52949">
    <property type="entry name" value="Macro domain-like"/>
    <property type="match status" value="1"/>
</dbReference>
<evidence type="ECO:0000259" key="6">
    <source>
        <dbReference type="PROSITE" id="PS00631"/>
    </source>
</evidence>
<evidence type="ECO:0000256" key="1">
    <source>
        <dbReference type="ARBA" id="ARBA00009528"/>
    </source>
</evidence>
<dbReference type="GO" id="GO:0030145">
    <property type="term" value="F:manganese ion binding"/>
    <property type="evidence" value="ECO:0007669"/>
    <property type="project" value="InterPro"/>
</dbReference>